<dbReference type="GO" id="GO:0022857">
    <property type="term" value="F:transmembrane transporter activity"/>
    <property type="evidence" value="ECO:0007669"/>
    <property type="project" value="InterPro"/>
</dbReference>
<dbReference type="Gene3D" id="3.40.50.300">
    <property type="entry name" value="P-loop containing nucleotide triphosphate hydrolases"/>
    <property type="match status" value="1"/>
</dbReference>
<dbReference type="InterPro" id="IPR027417">
    <property type="entry name" value="P-loop_NTPase"/>
</dbReference>
<keyword evidence="3" id="KW-0547">Nucleotide-binding</keyword>
<dbReference type="Pfam" id="PF08402">
    <property type="entry name" value="TOBE_2"/>
    <property type="match status" value="1"/>
</dbReference>
<dbReference type="AlphaFoldDB" id="A0A0P0YYV9"/>
<sequence length="347" mass="36937">MSALELANITKRYGSVLAVDDAVLDVPAGSFVCLLGPSGCGKTTLMRMIAGLETPTAGTIRFNDETINDRPVHRRDFGMVFQSLALFPHLSVGENIAYPLKIRGRPRAERDARVVELLDLVRLPGVADRSVAQLSGGQRQRVAIARALAVSPKLFLLDEPLSALDAKLREAMQVELRQLQERLGITTIVVTHDQREAMTMADTIVVMKGGRIQQMDRPIDIYRRPANAFVADFLGQTNLLTAHAADGGATIADAPVPGLTLPAGCATAEISIRPEDVSVEREGAAPLPATVEFVRDMGSAVEVYLATAAGRIVAQRAAGRNDLMVGDTVSLALDPAAIVVFPAGASA</sequence>
<keyword evidence="2" id="KW-0813">Transport</keyword>
<dbReference type="Gene3D" id="2.40.50.100">
    <property type="match status" value="1"/>
</dbReference>
<dbReference type="EMBL" id="LC066374">
    <property type="protein sequence ID" value="BAT26805.1"/>
    <property type="molecule type" value="Genomic_DNA"/>
</dbReference>
<dbReference type="RefSeq" id="WP_024351394.1">
    <property type="nucleotide sequence ID" value="NZ_BBWN01000019.1"/>
</dbReference>
<dbReference type="InterPro" id="IPR003439">
    <property type="entry name" value="ABC_transporter-like_ATP-bd"/>
</dbReference>
<dbReference type="GO" id="GO:0043190">
    <property type="term" value="C:ATP-binding cassette (ABC) transporter complex"/>
    <property type="evidence" value="ECO:0007669"/>
    <property type="project" value="InterPro"/>
</dbReference>
<dbReference type="Gene3D" id="2.40.50.140">
    <property type="entry name" value="Nucleic acid-binding proteins"/>
    <property type="match status" value="1"/>
</dbReference>
<dbReference type="InterPro" id="IPR013611">
    <property type="entry name" value="Transp-assoc_OB_typ2"/>
</dbReference>
<dbReference type="GO" id="GO:0016887">
    <property type="term" value="F:ATP hydrolysis activity"/>
    <property type="evidence" value="ECO:0007669"/>
    <property type="project" value="InterPro"/>
</dbReference>
<dbReference type="InterPro" id="IPR003593">
    <property type="entry name" value="AAA+_ATPase"/>
</dbReference>
<dbReference type="PANTHER" id="PTHR42781">
    <property type="entry name" value="SPERMIDINE/PUTRESCINE IMPORT ATP-BINDING PROTEIN POTA"/>
    <property type="match status" value="1"/>
</dbReference>
<dbReference type="InterPro" id="IPR017871">
    <property type="entry name" value="ABC_transporter-like_CS"/>
</dbReference>
<reference evidence="6" key="1">
    <citation type="journal article" date="2015" name="Proc. Natl. Acad. Sci. U.S.A.">
        <title>Bacterial clade with the ribosomal RNA operon on a small plasmid rather than the chromosome.</title>
        <authorList>
            <person name="Anda M."/>
            <person name="Ohtsubo Y."/>
            <person name="Okubo T."/>
            <person name="Sugawara M."/>
            <person name="Nagata Y."/>
            <person name="Tsuda M."/>
            <person name="Minamisawa K."/>
            <person name="Mitsui H."/>
        </authorList>
    </citation>
    <scope>NUCLEOTIDE SEQUENCE</scope>
    <source>
        <strain evidence="6">DSM 14790</strain>
    </source>
</reference>
<dbReference type="PROSITE" id="PS50893">
    <property type="entry name" value="ABC_TRANSPORTER_2"/>
    <property type="match status" value="1"/>
</dbReference>
<evidence type="ECO:0000256" key="2">
    <source>
        <dbReference type="ARBA" id="ARBA00022448"/>
    </source>
</evidence>
<evidence type="ECO:0000256" key="4">
    <source>
        <dbReference type="ARBA" id="ARBA00022840"/>
    </source>
</evidence>
<evidence type="ECO:0000259" key="5">
    <source>
        <dbReference type="PROSITE" id="PS50893"/>
    </source>
</evidence>
<dbReference type="PROSITE" id="PS00211">
    <property type="entry name" value="ABC_TRANSPORTER_1"/>
    <property type="match status" value="1"/>
</dbReference>
<accession>A0A0P0YYV9</accession>
<dbReference type="SMART" id="SM00382">
    <property type="entry name" value="AAA"/>
    <property type="match status" value="1"/>
</dbReference>
<comment type="similarity">
    <text evidence="1">Belongs to the ABC transporter superfamily.</text>
</comment>
<name>A0A0P0YYV9_9HYPH</name>
<evidence type="ECO:0000313" key="6">
    <source>
        <dbReference type="EMBL" id="BAT26805.1"/>
    </source>
</evidence>
<dbReference type="Pfam" id="PF00005">
    <property type="entry name" value="ABC_tran"/>
    <property type="match status" value="1"/>
</dbReference>
<keyword evidence="4" id="KW-0067">ATP-binding</keyword>
<feature type="domain" description="ABC transporter" evidence="5">
    <location>
        <begin position="4"/>
        <end position="234"/>
    </location>
</feature>
<dbReference type="GO" id="GO:0015697">
    <property type="term" value="P:quaternary ammonium group transport"/>
    <property type="evidence" value="ECO:0007669"/>
    <property type="project" value="UniProtKB-ARBA"/>
</dbReference>
<evidence type="ECO:0000256" key="1">
    <source>
        <dbReference type="ARBA" id="ARBA00005417"/>
    </source>
</evidence>
<dbReference type="GO" id="GO:0005524">
    <property type="term" value="F:ATP binding"/>
    <property type="evidence" value="ECO:0007669"/>
    <property type="project" value="UniProtKB-KW"/>
</dbReference>
<dbReference type="FunFam" id="3.40.50.300:FF:000425">
    <property type="entry name" value="Probable ABC transporter, ATP-binding subunit"/>
    <property type="match status" value="1"/>
</dbReference>
<dbReference type="InterPro" id="IPR008995">
    <property type="entry name" value="Mo/tungstate-bd_C_term_dom"/>
</dbReference>
<dbReference type="SUPFAM" id="SSF52540">
    <property type="entry name" value="P-loop containing nucleoside triphosphate hydrolases"/>
    <property type="match status" value="1"/>
</dbReference>
<protein>
    <submittedName>
        <fullName evidence="6">Spermidine/putrescine ABC transporter</fullName>
    </submittedName>
</protein>
<dbReference type="InterPro" id="IPR012340">
    <property type="entry name" value="NA-bd_OB-fold"/>
</dbReference>
<organism evidence="6">
    <name type="scientific">Aurantimonas coralicida</name>
    <dbReference type="NCBI Taxonomy" id="182270"/>
    <lineage>
        <taxon>Bacteria</taxon>
        <taxon>Pseudomonadati</taxon>
        <taxon>Pseudomonadota</taxon>
        <taxon>Alphaproteobacteria</taxon>
        <taxon>Hyphomicrobiales</taxon>
        <taxon>Aurantimonadaceae</taxon>
        <taxon>Aurantimonas</taxon>
    </lineage>
</organism>
<dbReference type="SUPFAM" id="SSF50331">
    <property type="entry name" value="MOP-like"/>
    <property type="match status" value="1"/>
</dbReference>
<evidence type="ECO:0000256" key="3">
    <source>
        <dbReference type="ARBA" id="ARBA00022741"/>
    </source>
</evidence>
<proteinExistence type="inferred from homology"/>
<dbReference type="PANTHER" id="PTHR42781:SF4">
    <property type="entry name" value="SPERMIDINE_PUTRESCINE IMPORT ATP-BINDING PROTEIN POTA"/>
    <property type="match status" value="1"/>
</dbReference>
<dbReference type="InterPro" id="IPR050093">
    <property type="entry name" value="ABC_SmlMolc_Importer"/>
</dbReference>